<evidence type="ECO:0000259" key="1">
    <source>
        <dbReference type="PROSITE" id="PS50943"/>
    </source>
</evidence>
<dbReference type="Pfam" id="PF19054">
    <property type="entry name" value="DUF5753"/>
    <property type="match status" value="1"/>
</dbReference>
<dbReference type="InterPro" id="IPR010982">
    <property type="entry name" value="Lambda_DNA-bd_dom_sf"/>
</dbReference>
<dbReference type="Gene3D" id="1.10.260.40">
    <property type="entry name" value="lambda repressor-like DNA-binding domains"/>
    <property type="match status" value="1"/>
</dbReference>
<dbReference type="Pfam" id="PF13560">
    <property type="entry name" value="HTH_31"/>
    <property type="match status" value="1"/>
</dbReference>
<accession>A0A918LI69</accession>
<gene>
    <name evidence="2" type="ORF">GCM10010171_51650</name>
</gene>
<reference evidence="2" key="2">
    <citation type="submission" date="2020-09" db="EMBL/GenBank/DDBJ databases">
        <authorList>
            <person name="Sun Q."/>
            <person name="Ohkuma M."/>
        </authorList>
    </citation>
    <scope>NUCLEOTIDE SEQUENCE</scope>
    <source>
        <strain evidence="2">JCM 3276</strain>
    </source>
</reference>
<dbReference type="CDD" id="cd00093">
    <property type="entry name" value="HTH_XRE"/>
    <property type="match status" value="1"/>
</dbReference>
<protein>
    <submittedName>
        <fullName evidence="2">Transcriptional regulator</fullName>
    </submittedName>
</protein>
<dbReference type="EMBL" id="BMRB01000005">
    <property type="protein sequence ID" value="GGS50158.1"/>
    <property type="molecule type" value="Genomic_DNA"/>
</dbReference>
<dbReference type="GO" id="GO:0003677">
    <property type="term" value="F:DNA binding"/>
    <property type="evidence" value="ECO:0007669"/>
    <property type="project" value="InterPro"/>
</dbReference>
<dbReference type="AlphaFoldDB" id="A0A918LI69"/>
<reference evidence="2" key="1">
    <citation type="journal article" date="2014" name="Int. J. Syst. Evol. Microbiol.">
        <title>Complete genome sequence of Corynebacterium casei LMG S-19264T (=DSM 44701T), isolated from a smear-ripened cheese.</title>
        <authorList>
            <consortium name="US DOE Joint Genome Institute (JGI-PGF)"/>
            <person name="Walter F."/>
            <person name="Albersmeier A."/>
            <person name="Kalinowski J."/>
            <person name="Ruckert C."/>
        </authorList>
    </citation>
    <scope>NUCLEOTIDE SEQUENCE</scope>
    <source>
        <strain evidence="2">JCM 3276</strain>
    </source>
</reference>
<organism evidence="2 3">
    <name type="scientific">Actinokineospora fastidiosa</name>
    <dbReference type="NCBI Taxonomy" id="1816"/>
    <lineage>
        <taxon>Bacteria</taxon>
        <taxon>Bacillati</taxon>
        <taxon>Actinomycetota</taxon>
        <taxon>Actinomycetes</taxon>
        <taxon>Pseudonocardiales</taxon>
        <taxon>Pseudonocardiaceae</taxon>
        <taxon>Actinokineospora</taxon>
    </lineage>
</organism>
<evidence type="ECO:0000313" key="3">
    <source>
        <dbReference type="Proteomes" id="UP000660680"/>
    </source>
</evidence>
<keyword evidence="3" id="KW-1185">Reference proteome</keyword>
<evidence type="ECO:0000313" key="2">
    <source>
        <dbReference type="EMBL" id="GGS50158.1"/>
    </source>
</evidence>
<sequence>MVASSPTVLKRWIAFELRRLRERAGIGREQAAAAIHGSVTNIGHMEVGRSLPGPLELERLLELYGVPERIEFWRELRLRAKKGKDWWIGFGDVVPDYFFLFLGLECSARQIESWDAHIVPGLFQTPDYARAVFRGLRPGLSEAEIDQQVELRLARQHEVLDAESPPVVWRVIAEPAMRWEVGSRDTLRAQLRSLLELAEKPNIELQVLPFSAGAHIGVDGTFSLLTFPAELENDQGVVFAETRVKGYYYEEPEQITRYRDALSRLRVQAISPAESPAYIHRIAKEL</sequence>
<comment type="caution">
    <text evidence="2">The sequence shown here is derived from an EMBL/GenBank/DDBJ whole genome shotgun (WGS) entry which is preliminary data.</text>
</comment>
<name>A0A918LI69_9PSEU</name>
<dbReference type="RefSeq" id="WP_189213166.1">
    <property type="nucleotide sequence ID" value="NZ_BMRB01000005.1"/>
</dbReference>
<feature type="domain" description="HTH cro/C1-type" evidence="1">
    <location>
        <begin position="17"/>
        <end position="72"/>
    </location>
</feature>
<dbReference type="SMART" id="SM00530">
    <property type="entry name" value="HTH_XRE"/>
    <property type="match status" value="1"/>
</dbReference>
<dbReference type="Proteomes" id="UP000660680">
    <property type="component" value="Unassembled WGS sequence"/>
</dbReference>
<proteinExistence type="predicted"/>
<dbReference type="SUPFAM" id="SSF47413">
    <property type="entry name" value="lambda repressor-like DNA-binding domains"/>
    <property type="match status" value="1"/>
</dbReference>
<dbReference type="PROSITE" id="PS50943">
    <property type="entry name" value="HTH_CROC1"/>
    <property type="match status" value="1"/>
</dbReference>
<dbReference type="InterPro" id="IPR001387">
    <property type="entry name" value="Cro/C1-type_HTH"/>
</dbReference>
<dbReference type="InterPro" id="IPR043917">
    <property type="entry name" value="DUF5753"/>
</dbReference>